<proteinExistence type="predicted"/>
<accession>A0A850P5V5</accession>
<dbReference type="Proteomes" id="UP000585665">
    <property type="component" value="Unassembled WGS sequence"/>
</dbReference>
<evidence type="ECO:0000313" key="2">
    <source>
        <dbReference type="Proteomes" id="UP000585665"/>
    </source>
</evidence>
<gene>
    <name evidence="1" type="ORF">HUK82_05445</name>
</gene>
<dbReference type="EMBL" id="JABXXR010000024">
    <property type="protein sequence ID" value="NVN40007.1"/>
    <property type="molecule type" value="Genomic_DNA"/>
</dbReference>
<comment type="caution">
    <text evidence="1">The sequence shown here is derived from an EMBL/GenBank/DDBJ whole genome shotgun (WGS) entry which is preliminary data.</text>
</comment>
<dbReference type="RefSeq" id="WP_176612984.1">
    <property type="nucleotide sequence ID" value="NZ_JABXXR010000024.1"/>
</dbReference>
<evidence type="ECO:0000313" key="1">
    <source>
        <dbReference type="EMBL" id="NVN40007.1"/>
    </source>
</evidence>
<protein>
    <submittedName>
        <fullName evidence="1">Uncharacterized protein</fullName>
    </submittedName>
</protein>
<sequence length="87" mass="9777">MTFIRRPLEVWQLICAITAAERGSIRRAAGDRPIRSMRTTEARAVMNRAIDTGRERLAQQFLASEDLTHLTRLRATGLTRPGEASGR</sequence>
<name>A0A850P5V5_9PROT</name>
<organism evidence="1 2">
    <name type="scientific">Ameyamaea chiangmaiensis</name>
    <dbReference type="NCBI Taxonomy" id="442969"/>
    <lineage>
        <taxon>Bacteria</taxon>
        <taxon>Pseudomonadati</taxon>
        <taxon>Pseudomonadota</taxon>
        <taxon>Alphaproteobacteria</taxon>
        <taxon>Acetobacterales</taxon>
        <taxon>Acetobacteraceae</taxon>
        <taxon>Ameyamaea</taxon>
    </lineage>
</organism>
<reference evidence="1 2" key="1">
    <citation type="submission" date="2020-06" db="EMBL/GenBank/DDBJ databases">
        <title>Description of novel acetic acid bacteria.</title>
        <authorList>
            <person name="Sombolestani A."/>
        </authorList>
    </citation>
    <scope>NUCLEOTIDE SEQUENCE [LARGE SCALE GENOMIC DNA]</scope>
    <source>
        <strain evidence="1 2">LMG 27010</strain>
    </source>
</reference>
<keyword evidence="2" id="KW-1185">Reference proteome</keyword>
<dbReference type="AlphaFoldDB" id="A0A850P5V5"/>